<dbReference type="RefSeq" id="WP_274268496.1">
    <property type="nucleotide sequence ID" value="NZ_CP117880.1"/>
</dbReference>
<keyword evidence="3" id="KW-1185">Reference proteome</keyword>
<feature type="transmembrane region" description="Helical" evidence="1">
    <location>
        <begin position="76"/>
        <end position="94"/>
    </location>
</feature>
<sequence length="214" mass="24024">MKKDKSTEMDDKYWEGISSLQEEKDLKNGADKSYFRGLNELGKEEMKWDFDDFMAQADKTDKIIKPIRTNNNRRTMIAYAAAAVAILTVGLYLWKPMTATREVFQDPQVSTVKLAPRAVDVKEVDTVATSSLAVIKTSKKKKVKKSIAPVSPPLMTTEASVPDEEEAYVVVNGQPIYNQDEAEQIALASLKIMASNFQEGKNALEKVKYIHVEL</sequence>
<evidence type="ECO:0000313" key="3">
    <source>
        <dbReference type="Proteomes" id="UP001221558"/>
    </source>
</evidence>
<dbReference type="Proteomes" id="UP001221558">
    <property type="component" value="Chromosome"/>
</dbReference>
<protein>
    <submittedName>
        <fullName evidence="2">Uncharacterized protein</fullName>
    </submittedName>
</protein>
<gene>
    <name evidence="2" type="ORF">PQ465_05260</name>
</gene>
<proteinExistence type="predicted"/>
<dbReference type="EMBL" id="CP117880">
    <property type="protein sequence ID" value="WDF69784.1"/>
    <property type="molecule type" value="Genomic_DNA"/>
</dbReference>
<keyword evidence="1" id="KW-1133">Transmembrane helix</keyword>
<evidence type="ECO:0000313" key="2">
    <source>
        <dbReference type="EMBL" id="WDF69784.1"/>
    </source>
</evidence>
<organism evidence="2 3">
    <name type="scientific">Sphingobacterium oryzagri</name>
    <dbReference type="NCBI Taxonomy" id="3025669"/>
    <lineage>
        <taxon>Bacteria</taxon>
        <taxon>Pseudomonadati</taxon>
        <taxon>Bacteroidota</taxon>
        <taxon>Sphingobacteriia</taxon>
        <taxon>Sphingobacteriales</taxon>
        <taxon>Sphingobacteriaceae</taxon>
        <taxon>Sphingobacterium</taxon>
    </lineage>
</organism>
<accession>A0ABY7WJM2</accession>
<keyword evidence="1" id="KW-0812">Transmembrane</keyword>
<name>A0ABY7WJM2_9SPHI</name>
<evidence type="ECO:0000256" key="1">
    <source>
        <dbReference type="SAM" id="Phobius"/>
    </source>
</evidence>
<reference evidence="2 3" key="1">
    <citation type="submission" date="2023-02" db="EMBL/GenBank/DDBJ databases">
        <title>Genome sequence of Sphingobacterium sp. KACC 22765.</title>
        <authorList>
            <person name="Kim S."/>
            <person name="Heo J."/>
            <person name="Kwon S.-W."/>
        </authorList>
    </citation>
    <scope>NUCLEOTIDE SEQUENCE [LARGE SCALE GENOMIC DNA]</scope>
    <source>
        <strain evidence="2 3">KACC 22765</strain>
    </source>
</reference>
<keyword evidence="1" id="KW-0472">Membrane</keyword>